<name>A0ACB7WYG4_9ERIC</name>
<sequence>MSTEQPVVNQPVVQVYPNSVTNQPSSHSNGSFGSVFIVLAVIVVISAIACFLGRLCNRRYKHSQPKDKKSHGSKHKDVKPKNTGRGNDRDIEFGFDDGFNPTAKQFGNGGGKGFKPGGNAGEIRGEPRFTGEWEGKAGQY</sequence>
<evidence type="ECO:0000313" key="1">
    <source>
        <dbReference type="EMBL" id="KAH7833532.1"/>
    </source>
</evidence>
<proteinExistence type="predicted"/>
<protein>
    <submittedName>
        <fullName evidence="1">Uncharacterized protein</fullName>
    </submittedName>
</protein>
<evidence type="ECO:0000313" key="2">
    <source>
        <dbReference type="Proteomes" id="UP000828048"/>
    </source>
</evidence>
<keyword evidence="2" id="KW-1185">Reference proteome</keyword>
<accession>A0ACB7WYG4</accession>
<dbReference type="Proteomes" id="UP000828048">
    <property type="component" value="Chromosome 2"/>
</dbReference>
<reference evidence="1 2" key="1">
    <citation type="journal article" date="2021" name="Hortic Res">
        <title>High-quality reference genome and annotation aids understanding of berry development for evergreen blueberry (Vaccinium darrowii).</title>
        <authorList>
            <person name="Yu J."/>
            <person name="Hulse-Kemp A.M."/>
            <person name="Babiker E."/>
            <person name="Staton M."/>
        </authorList>
    </citation>
    <scope>NUCLEOTIDE SEQUENCE [LARGE SCALE GENOMIC DNA]</scope>
    <source>
        <strain evidence="2">cv. NJ 8807/NJ 8810</strain>
        <tissue evidence="1">Young leaf</tissue>
    </source>
</reference>
<comment type="caution">
    <text evidence="1">The sequence shown here is derived from an EMBL/GenBank/DDBJ whole genome shotgun (WGS) entry which is preliminary data.</text>
</comment>
<gene>
    <name evidence="1" type="ORF">Vadar_007247</name>
</gene>
<organism evidence="1 2">
    <name type="scientific">Vaccinium darrowii</name>
    <dbReference type="NCBI Taxonomy" id="229202"/>
    <lineage>
        <taxon>Eukaryota</taxon>
        <taxon>Viridiplantae</taxon>
        <taxon>Streptophyta</taxon>
        <taxon>Embryophyta</taxon>
        <taxon>Tracheophyta</taxon>
        <taxon>Spermatophyta</taxon>
        <taxon>Magnoliopsida</taxon>
        <taxon>eudicotyledons</taxon>
        <taxon>Gunneridae</taxon>
        <taxon>Pentapetalae</taxon>
        <taxon>asterids</taxon>
        <taxon>Ericales</taxon>
        <taxon>Ericaceae</taxon>
        <taxon>Vaccinioideae</taxon>
        <taxon>Vaccinieae</taxon>
        <taxon>Vaccinium</taxon>
    </lineage>
</organism>
<dbReference type="EMBL" id="CM037152">
    <property type="protein sequence ID" value="KAH7833532.1"/>
    <property type="molecule type" value="Genomic_DNA"/>
</dbReference>